<organism evidence="1 2">
    <name type="scientific">Candidatus Nitrospira nitrificans</name>
    <dbReference type="NCBI Taxonomy" id="1742973"/>
    <lineage>
        <taxon>Bacteria</taxon>
        <taxon>Pseudomonadati</taxon>
        <taxon>Nitrospirota</taxon>
        <taxon>Nitrospiria</taxon>
        <taxon>Nitrospirales</taxon>
        <taxon>Nitrospiraceae</taxon>
        <taxon>Nitrospira</taxon>
    </lineage>
</organism>
<dbReference type="EMBL" id="CZPZ01000004">
    <property type="protein sequence ID" value="CUS33191.1"/>
    <property type="molecule type" value="Genomic_DNA"/>
</dbReference>
<dbReference type="Proteomes" id="UP000198736">
    <property type="component" value="Unassembled WGS sequence"/>
</dbReference>
<accession>A0A0S4L694</accession>
<evidence type="ECO:0000313" key="2">
    <source>
        <dbReference type="Proteomes" id="UP000198736"/>
    </source>
</evidence>
<keyword evidence="2" id="KW-1185">Reference proteome</keyword>
<sequence length="90" mass="9709">MIHRSIQLDTTSDSAINPFQTHPALLSRGTTCVAVIFTHSLCVALRGIKFAQSLPVSGCIETQEPATSLHCHGVIIDQSLAKCSRKNHVV</sequence>
<dbReference type="AlphaFoldDB" id="A0A0S4L694"/>
<reference evidence="2" key="1">
    <citation type="submission" date="2015-10" db="EMBL/GenBank/DDBJ databases">
        <authorList>
            <person name="Luecker S."/>
            <person name="Luecker S."/>
        </authorList>
    </citation>
    <scope>NUCLEOTIDE SEQUENCE [LARGE SCALE GENOMIC DNA]</scope>
</reference>
<protein>
    <submittedName>
        <fullName evidence="1">Uncharacterized protein</fullName>
    </submittedName>
</protein>
<gene>
    <name evidence="1" type="ORF">COMA2_120114</name>
</gene>
<evidence type="ECO:0000313" key="1">
    <source>
        <dbReference type="EMBL" id="CUS33191.1"/>
    </source>
</evidence>
<name>A0A0S4L694_9BACT</name>
<proteinExistence type="predicted"/>
<dbReference type="STRING" id="1742973.COMA2_120114"/>